<dbReference type="GO" id="GO:0030272">
    <property type="term" value="F:5-formyltetrahydrofolate cyclo-ligase activity"/>
    <property type="evidence" value="ECO:0007669"/>
    <property type="project" value="TreeGrafter"/>
</dbReference>
<protein>
    <recommendedName>
        <fullName evidence="6">5-formyltetrahydrofolate cyclo-ligase</fullName>
    </recommendedName>
</protein>
<reference evidence="4 5" key="1">
    <citation type="submission" date="2020-08" db="EMBL/GenBank/DDBJ databases">
        <title>Cohnella phylogeny.</title>
        <authorList>
            <person name="Dunlap C."/>
        </authorList>
    </citation>
    <scope>NUCLEOTIDE SEQUENCE [LARGE SCALE GENOMIC DNA]</scope>
    <source>
        <strain evidence="4 5">DSM 25239</strain>
    </source>
</reference>
<evidence type="ECO:0000313" key="4">
    <source>
        <dbReference type="EMBL" id="MBB6692553.1"/>
    </source>
</evidence>
<dbReference type="EMBL" id="JACJVR010000054">
    <property type="protein sequence ID" value="MBB6692553.1"/>
    <property type="molecule type" value="Genomic_DNA"/>
</dbReference>
<dbReference type="AlphaFoldDB" id="A0A841U2I5"/>
<keyword evidence="5" id="KW-1185">Reference proteome</keyword>
<dbReference type="Proteomes" id="UP000553776">
    <property type="component" value="Unassembled WGS sequence"/>
</dbReference>
<dbReference type="InterPro" id="IPR002698">
    <property type="entry name" value="FTHF_cligase"/>
</dbReference>
<comment type="caution">
    <text evidence="4">The sequence shown here is derived from an EMBL/GenBank/DDBJ whole genome shotgun (WGS) entry which is preliminary data.</text>
</comment>
<dbReference type="Pfam" id="PF01812">
    <property type="entry name" value="5-FTHF_cyc-lig"/>
    <property type="match status" value="1"/>
</dbReference>
<dbReference type="GO" id="GO:0035999">
    <property type="term" value="P:tetrahydrofolate interconversion"/>
    <property type="evidence" value="ECO:0007669"/>
    <property type="project" value="TreeGrafter"/>
</dbReference>
<evidence type="ECO:0000256" key="2">
    <source>
        <dbReference type="ARBA" id="ARBA00022741"/>
    </source>
</evidence>
<accession>A0A841U2I5</accession>
<sequence length="135" mass="14819">MELRIIDSPADWTPGRWGVPEPNPAATEPYPVGGEIDVVLVPGLAFDRQGGRLGYGGGYYDRLYAARRAAAPERSRRTLWIGFAYERQVAGEEELPREPHDLPLSGLATEEGIIWFDGREANGDGEERAGSSDSF</sequence>
<dbReference type="InterPro" id="IPR037171">
    <property type="entry name" value="NagB/RpiA_transferase-like"/>
</dbReference>
<evidence type="ECO:0000256" key="3">
    <source>
        <dbReference type="ARBA" id="ARBA00022840"/>
    </source>
</evidence>
<proteinExistence type="inferred from homology"/>
<keyword evidence="3" id="KW-0067">ATP-binding</keyword>
<evidence type="ECO:0008006" key="6">
    <source>
        <dbReference type="Google" id="ProtNLM"/>
    </source>
</evidence>
<dbReference type="PANTHER" id="PTHR23407">
    <property type="entry name" value="ATPASE INHIBITOR/5-FORMYLTETRAHYDROFOLATE CYCLO-LIGASE"/>
    <property type="match status" value="1"/>
</dbReference>
<organism evidence="4 5">
    <name type="scientific">Cohnella xylanilytica</name>
    <dbReference type="NCBI Taxonomy" id="557555"/>
    <lineage>
        <taxon>Bacteria</taxon>
        <taxon>Bacillati</taxon>
        <taxon>Bacillota</taxon>
        <taxon>Bacilli</taxon>
        <taxon>Bacillales</taxon>
        <taxon>Paenibacillaceae</taxon>
        <taxon>Cohnella</taxon>
    </lineage>
</organism>
<dbReference type="Gene3D" id="3.40.50.10420">
    <property type="entry name" value="NagB/RpiA/CoA transferase-like"/>
    <property type="match status" value="1"/>
</dbReference>
<dbReference type="GO" id="GO:0005524">
    <property type="term" value="F:ATP binding"/>
    <property type="evidence" value="ECO:0007669"/>
    <property type="project" value="UniProtKB-KW"/>
</dbReference>
<gene>
    <name evidence="4" type="ORF">H7B90_14180</name>
</gene>
<evidence type="ECO:0000256" key="1">
    <source>
        <dbReference type="ARBA" id="ARBA00010638"/>
    </source>
</evidence>
<comment type="similarity">
    <text evidence="1">Belongs to the 5-formyltetrahydrofolate cyclo-ligase family.</text>
</comment>
<dbReference type="InterPro" id="IPR024185">
    <property type="entry name" value="FTHF_cligase-like_sf"/>
</dbReference>
<evidence type="ECO:0000313" key="5">
    <source>
        <dbReference type="Proteomes" id="UP000553776"/>
    </source>
</evidence>
<dbReference type="SUPFAM" id="SSF100950">
    <property type="entry name" value="NagB/RpiA/CoA transferase-like"/>
    <property type="match status" value="1"/>
</dbReference>
<keyword evidence="2" id="KW-0547">Nucleotide-binding</keyword>
<name>A0A841U2I5_9BACL</name>
<dbReference type="GO" id="GO:0009396">
    <property type="term" value="P:folic acid-containing compound biosynthetic process"/>
    <property type="evidence" value="ECO:0007669"/>
    <property type="project" value="TreeGrafter"/>
</dbReference>
<dbReference type="RefSeq" id="WP_185136540.1">
    <property type="nucleotide sequence ID" value="NZ_BORM01000001.1"/>
</dbReference>
<dbReference type="PANTHER" id="PTHR23407:SF1">
    <property type="entry name" value="5-FORMYLTETRAHYDROFOLATE CYCLO-LIGASE"/>
    <property type="match status" value="1"/>
</dbReference>